<dbReference type="InterPro" id="IPR036259">
    <property type="entry name" value="MFS_trans_sf"/>
</dbReference>
<keyword evidence="2 5" id="KW-0812">Transmembrane</keyword>
<dbReference type="PROSITE" id="PS00216">
    <property type="entry name" value="SUGAR_TRANSPORT_1"/>
    <property type="match status" value="1"/>
</dbReference>
<evidence type="ECO:0000313" key="7">
    <source>
        <dbReference type="EMBL" id="TNJ37278.1"/>
    </source>
</evidence>
<protein>
    <submittedName>
        <fullName evidence="7">MFS transporter</fullName>
    </submittedName>
</protein>
<accession>A0A5C4S281</accession>
<feature type="transmembrane region" description="Helical" evidence="5">
    <location>
        <begin position="410"/>
        <end position="429"/>
    </location>
</feature>
<feature type="transmembrane region" description="Helical" evidence="5">
    <location>
        <begin position="380"/>
        <end position="398"/>
    </location>
</feature>
<evidence type="ECO:0000256" key="5">
    <source>
        <dbReference type="SAM" id="Phobius"/>
    </source>
</evidence>
<evidence type="ECO:0000256" key="3">
    <source>
        <dbReference type="ARBA" id="ARBA00022989"/>
    </source>
</evidence>
<feature type="domain" description="Major facilitator superfamily (MFS) profile" evidence="6">
    <location>
        <begin position="24"/>
        <end position="434"/>
    </location>
</feature>
<dbReference type="PROSITE" id="PS50850">
    <property type="entry name" value="MFS"/>
    <property type="match status" value="1"/>
</dbReference>
<comment type="subcellular location">
    <subcellularLocation>
        <location evidence="1">Membrane</location>
        <topology evidence="1">Multi-pass membrane protein</topology>
    </subcellularLocation>
</comment>
<dbReference type="GO" id="GO:0016020">
    <property type="term" value="C:membrane"/>
    <property type="evidence" value="ECO:0007669"/>
    <property type="project" value="UniProtKB-SubCell"/>
</dbReference>
<feature type="transmembrane region" description="Helical" evidence="5">
    <location>
        <begin position="27"/>
        <end position="48"/>
    </location>
</feature>
<dbReference type="PANTHER" id="PTHR23524">
    <property type="entry name" value="TRANSPORTER, PUTATIVE (AFU_ORTHOLOGUE AFUA_8G04850)-RELATED"/>
    <property type="match status" value="1"/>
</dbReference>
<dbReference type="AlphaFoldDB" id="A0A5C4S281"/>
<feature type="transmembrane region" description="Helical" evidence="5">
    <location>
        <begin position="281"/>
        <end position="302"/>
    </location>
</feature>
<dbReference type="PANTHER" id="PTHR23524:SF1">
    <property type="entry name" value="MRH DOMAIN-CONTAINING PROTEIN-RELATED"/>
    <property type="match status" value="1"/>
</dbReference>
<dbReference type="SUPFAM" id="SSF103473">
    <property type="entry name" value="MFS general substrate transporter"/>
    <property type="match status" value="1"/>
</dbReference>
<proteinExistence type="predicted"/>
<feature type="transmembrane region" description="Helical" evidence="5">
    <location>
        <begin position="118"/>
        <end position="141"/>
    </location>
</feature>
<organism evidence="7 8">
    <name type="scientific">Prosthecochloris vibrioformis</name>
    <name type="common">Chlorobium vibrioforme</name>
    <dbReference type="NCBI Taxonomy" id="1098"/>
    <lineage>
        <taxon>Bacteria</taxon>
        <taxon>Pseudomonadati</taxon>
        <taxon>Chlorobiota</taxon>
        <taxon>Chlorobiia</taxon>
        <taxon>Chlorobiales</taxon>
        <taxon>Chlorobiaceae</taxon>
        <taxon>Prosthecochloris</taxon>
    </lineage>
</organism>
<evidence type="ECO:0000259" key="6">
    <source>
        <dbReference type="PROSITE" id="PS50850"/>
    </source>
</evidence>
<feature type="transmembrane region" description="Helical" evidence="5">
    <location>
        <begin position="257"/>
        <end position="275"/>
    </location>
</feature>
<keyword evidence="8" id="KW-1185">Reference proteome</keyword>
<feature type="transmembrane region" description="Helical" evidence="5">
    <location>
        <begin position="344"/>
        <end position="368"/>
    </location>
</feature>
<dbReference type="EMBL" id="VDCI01000002">
    <property type="protein sequence ID" value="TNJ37278.1"/>
    <property type="molecule type" value="Genomic_DNA"/>
</dbReference>
<keyword evidence="3 5" id="KW-1133">Transmembrane helix</keyword>
<evidence type="ECO:0000256" key="1">
    <source>
        <dbReference type="ARBA" id="ARBA00004141"/>
    </source>
</evidence>
<reference evidence="7 8" key="1">
    <citation type="submission" date="2019-05" db="EMBL/GenBank/DDBJ databases">
        <title>Draft Whole-Genome sequence of the green sulfur bacterium Prosthecochloris vibrioformis DSM 260.</title>
        <authorList>
            <person name="Meyer T.E."/>
            <person name="Kyndt J.A."/>
        </authorList>
    </citation>
    <scope>NUCLEOTIDE SEQUENCE [LARGE SCALE GENOMIC DNA]</scope>
    <source>
        <strain evidence="7 8">DSM 260</strain>
    </source>
</reference>
<dbReference type="Gene3D" id="1.20.1250.20">
    <property type="entry name" value="MFS general substrate transporter like domains"/>
    <property type="match status" value="1"/>
</dbReference>
<dbReference type="InterPro" id="IPR020846">
    <property type="entry name" value="MFS_dom"/>
</dbReference>
<evidence type="ECO:0000313" key="8">
    <source>
        <dbReference type="Proteomes" id="UP000309544"/>
    </source>
</evidence>
<gene>
    <name evidence="7" type="ORF">FGF68_03385</name>
</gene>
<feature type="transmembrane region" description="Helical" evidence="5">
    <location>
        <begin position="153"/>
        <end position="171"/>
    </location>
</feature>
<sequence length="444" mass="47201">MPSQDTTTKFGHLELAPSISKGNTLTFFYAAFFSIGLITFLSIGQTYILNVHLGIPENEQGTISGNLVVWTELIALLLFIPAGILMDRIGRRPVYVAGFLLIGLTYLLYPFAGSVSDLFMYRIIYALGMVAVTGALSTVLVDYPAERSRGKMVALIGLLNGLGIVITNQFFGSLPAMLVTRGMSEVEAGIATHAGVAVIATLAAIVCAGGLKKGVPFKEDRRPKLAELFTTGLKAARNPRILLSYSAAFIARGDQSINGTFISLWGMNAGIAMGMSYDDAFWNGTLIFIITQVAALVWAPLVGPFIDRINRVSALAVCMLLAMLGNLSVLLLDTPFDANGNLGTIGYTVFFLLGIGQISVFLGAQSLIGQEAPANKRGSILGTFNISGAIGILIIAKVGGNLFDSMSPQAPFVIVGSINALLMLFSIYVRIVAPHKPLPATHTT</sequence>
<dbReference type="RefSeq" id="WP_068866621.1">
    <property type="nucleotide sequence ID" value="NZ_VDCI01000002.1"/>
</dbReference>
<dbReference type="InterPro" id="IPR005829">
    <property type="entry name" value="Sugar_transporter_CS"/>
</dbReference>
<keyword evidence="4 5" id="KW-0472">Membrane</keyword>
<dbReference type="Pfam" id="PF07690">
    <property type="entry name" value="MFS_1"/>
    <property type="match status" value="1"/>
</dbReference>
<evidence type="ECO:0000256" key="2">
    <source>
        <dbReference type="ARBA" id="ARBA00022692"/>
    </source>
</evidence>
<feature type="transmembrane region" description="Helical" evidence="5">
    <location>
        <begin position="93"/>
        <end position="112"/>
    </location>
</feature>
<name>A0A5C4S281_PROVB</name>
<evidence type="ECO:0000256" key="4">
    <source>
        <dbReference type="ARBA" id="ARBA00023136"/>
    </source>
</evidence>
<dbReference type="Proteomes" id="UP000309544">
    <property type="component" value="Unassembled WGS sequence"/>
</dbReference>
<comment type="caution">
    <text evidence="7">The sequence shown here is derived from an EMBL/GenBank/DDBJ whole genome shotgun (WGS) entry which is preliminary data.</text>
</comment>
<dbReference type="InterPro" id="IPR011701">
    <property type="entry name" value="MFS"/>
</dbReference>
<feature type="transmembrane region" description="Helical" evidence="5">
    <location>
        <begin position="314"/>
        <end position="332"/>
    </location>
</feature>
<feature type="transmembrane region" description="Helical" evidence="5">
    <location>
        <begin position="191"/>
        <end position="211"/>
    </location>
</feature>
<dbReference type="GO" id="GO:0022857">
    <property type="term" value="F:transmembrane transporter activity"/>
    <property type="evidence" value="ECO:0007669"/>
    <property type="project" value="InterPro"/>
</dbReference>
<feature type="transmembrane region" description="Helical" evidence="5">
    <location>
        <begin position="68"/>
        <end position="86"/>
    </location>
</feature>